<dbReference type="GO" id="GO:0005886">
    <property type="term" value="C:plasma membrane"/>
    <property type="evidence" value="ECO:0007669"/>
    <property type="project" value="TreeGrafter"/>
</dbReference>
<keyword evidence="1" id="KW-1133">Transmembrane helix</keyword>
<accession>A0A367X5A7</accession>
<evidence type="ECO:0000313" key="3">
    <source>
        <dbReference type="EMBL" id="RCK47941.1"/>
    </source>
</evidence>
<evidence type="ECO:0000313" key="4">
    <source>
        <dbReference type="Proteomes" id="UP000252255"/>
    </source>
</evidence>
<comment type="caution">
    <text evidence="3">The sequence shown here is derived from an EMBL/GenBank/DDBJ whole genome shotgun (WGS) entry which is preliminary data.</text>
</comment>
<feature type="transmembrane region" description="Helical" evidence="1">
    <location>
        <begin position="46"/>
        <end position="64"/>
    </location>
</feature>
<dbReference type="InterPro" id="IPR051311">
    <property type="entry name" value="DedA_domain"/>
</dbReference>
<evidence type="ECO:0000256" key="1">
    <source>
        <dbReference type="SAM" id="Phobius"/>
    </source>
</evidence>
<name>A0A367X5A7_9PROT</name>
<dbReference type="Pfam" id="PF09335">
    <property type="entry name" value="VTT_dom"/>
    <property type="match status" value="1"/>
</dbReference>
<reference evidence="3 4" key="1">
    <citation type="submission" date="2014-07" db="EMBL/GenBank/DDBJ databases">
        <title>Draft genome sequence of Thalassospira profundimaris PR54-5.</title>
        <authorList>
            <person name="Lai Q."/>
            <person name="Shao Z."/>
        </authorList>
    </citation>
    <scope>NUCLEOTIDE SEQUENCE [LARGE SCALE GENOMIC DNA]</scope>
    <source>
        <strain evidence="3 4">PR54-5</strain>
    </source>
</reference>
<gene>
    <name evidence="3" type="ORF">TH30_05745</name>
</gene>
<feature type="transmembrane region" description="Helical" evidence="1">
    <location>
        <begin position="158"/>
        <end position="180"/>
    </location>
</feature>
<evidence type="ECO:0000259" key="2">
    <source>
        <dbReference type="Pfam" id="PF09335"/>
    </source>
</evidence>
<feature type="transmembrane region" description="Helical" evidence="1">
    <location>
        <begin position="126"/>
        <end position="146"/>
    </location>
</feature>
<keyword evidence="1" id="KW-0812">Transmembrane</keyword>
<feature type="transmembrane region" description="Helical" evidence="1">
    <location>
        <begin position="192"/>
        <end position="210"/>
    </location>
</feature>
<protein>
    <recommendedName>
        <fullName evidence="2">VTT domain-containing protein</fullName>
    </recommendedName>
</protein>
<dbReference type="RefSeq" id="WP_114097084.1">
    <property type="nucleotide sequence ID" value="NZ_JPWI01000002.1"/>
</dbReference>
<dbReference type="AlphaFoldDB" id="A0A367X5A7"/>
<organism evidence="3 4">
    <name type="scientific">Thalassospira profundimaris</name>
    <dbReference type="NCBI Taxonomy" id="502049"/>
    <lineage>
        <taxon>Bacteria</taxon>
        <taxon>Pseudomonadati</taxon>
        <taxon>Pseudomonadota</taxon>
        <taxon>Alphaproteobacteria</taxon>
        <taxon>Rhodospirillales</taxon>
        <taxon>Thalassospiraceae</taxon>
        <taxon>Thalassospira</taxon>
    </lineage>
</organism>
<feature type="domain" description="VTT" evidence="2">
    <location>
        <begin position="64"/>
        <end position="181"/>
    </location>
</feature>
<dbReference type="InterPro" id="IPR032816">
    <property type="entry name" value="VTT_dom"/>
</dbReference>
<dbReference type="PANTHER" id="PTHR42709:SF11">
    <property type="entry name" value="DEDA FAMILY PROTEIN"/>
    <property type="match status" value="1"/>
</dbReference>
<proteinExistence type="predicted"/>
<keyword evidence="1" id="KW-0472">Membrane</keyword>
<dbReference type="OrthoDB" id="284062at2"/>
<dbReference type="EMBL" id="JPWI01000002">
    <property type="protein sequence ID" value="RCK47941.1"/>
    <property type="molecule type" value="Genomic_DNA"/>
</dbReference>
<dbReference type="Proteomes" id="UP000252255">
    <property type="component" value="Unassembled WGS sequence"/>
</dbReference>
<dbReference type="PANTHER" id="PTHR42709">
    <property type="entry name" value="ALKALINE PHOSPHATASE LIKE PROTEIN"/>
    <property type="match status" value="1"/>
</dbReference>
<feature type="transmembrane region" description="Helical" evidence="1">
    <location>
        <begin position="76"/>
        <end position="100"/>
    </location>
</feature>
<sequence>MKDLLKIALILASCFALTFFVLVALGVLQREDVTNWLEVAQQIDPAFVAGLVIVLLVADLFVAVPTMTITILAGYFLGPVAGACAAATGMILAGGTGYVLSRKFGRPVLGRVISDEARLSEMEDVFARYGVVVLMICRAMPILPEVSCCLAGVTRMRLAHFVSAYLVGTVPYVIVCAWIGAQSSLVDPMPAIWGAGAVSAVLWISWFVLIGHHRRQKRKLAQSSGRATSG</sequence>